<evidence type="ECO:0008006" key="3">
    <source>
        <dbReference type="Google" id="ProtNLM"/>
    </source>
</evidence>
<gene>
    <name evidence="1" type="ORF">H1016_03570</name>
</gene>
<protein>
    <recommendedName>
        <fullName evidence="3">Gamma-glutamylcyclotransferase AIG2-like domain-containing protein</fullName>
    </recommendedName>
</protein>
<dbReference type="AlphaFoldDB" id="A0A832XM11"/>
<evidence type="ECO:0000313" key="2">
    <source>
        <dbReference type="Proteomes" id="UP000646946"/>
    </source>
</evidence>
<sequence>MPKETVYYFSYGTDRTISVLERRIMGPLGKSSLKASICAPFLFWKALGFKTLIPYGILPQGEKIKVNGVLYELTQSQFGRIVADHDKRYPNRWETRAFKVTIEEKHELGENEVTAQAFVLKNDAAVGVTTRELGQSGFVTTRPAL</sequence>
<comment type="caution">
    <text evidence="1">The sequence shown here is derived from an EMBL/GenBank/DDBJ whole genome shotgun (WGS) entry which is preliminary data.</text>
</comment>
<reference evidence="1 2" key="1">
    <citation type="journal article" name="Nat. Commun.">
        <title>Undinarchaeota illuminate DPANN phylogeny and the impact of gene transfer on archaeal evolution.</title>
        <authorList>
            <person name="Dombrowski N."/>
            <person name="Williams T.A."/>
            <person name="Sun J."/>
            <person name="Woodcroft B.J."/>
            <person name="Lee J.H."/>
            <person name="Minh B.Q."/>
            <person name="Rinke C."/>
            <person name="Spang A."/>
        </authorList>
    </citation>
    <scope>NUCLEOTIDE SEQUENCE [LARGE SCALE GENOMIC DNA]</scope>
    <source>
        <strain evidence="1">MAG_bin1129</strain>
    </source>
</reference>
<proteinExistence type="predicted"/>
<accession>A0A832XM11</accession>
<keyword evidence="2" id="KW-1185">Reference proteome</keyword>
<organism evidence="1 2">
    <name type="scientific">Candidatus Naiadarchaeum limnaeum</name>
    <dbReference type="NCBI Taxonomy" id="2756139"/>
    <lineage>
        <taxon>Archaea</taxon>
        <taxon>Candidatus Undinarchaeota</taxon>
        <taxon>Candidatus Undinarchaeia</taxon>
        <taxon>Candidatus Naiadarchaeales</taxon>
        <taxon>Candidatus Naiadarchaeaceae</taxon>
        <taxon>Candidatus Naiadarchaeum</taxon>
    </lineage>
</organism>
<dbReference type="EMBL" id="DVAB01000029">
    <property type="protein sequence ID" value="HIK00593.1"/>
    <property type="molecule type" value="Genomic_DNA"/>
</dbReference>
<dbReference type="Proteomes" id="UP000646946">
    <property type="component" value="Unassembled WGS sequence"/>
</dbReference>
<evidence type="ECO:0000313" key="1">
    <source>
        <dbReference type="EMBL" id="HIK00593.1"/>
    </source>
</evidence>
<name>A0A832XM11_9ARCH</name>